<feature type="non-terminal residue" evidence="1">
    <location>
        <position position="89"/>
    </location>
</feature>
<dbReference type="Proteomes" id="UP000269945">
    <property type="component" value="Unassembled WGS sequence"/>
</dbReference>
<name>A0A9X9M3D7_GULGU</name>
<sequence>QQGWRRRGRDRSQRRGLSPTVRGLYYLVCQLSPQPSRLLRAALLLQAQRRLLLACQALGGLQVCLPLPHGAAQRRLLRAQRVQPRAQLR</sequence>
<feature type="non-terminal residue" evidence="1">
    <location>
        <position position="1"/>
    </location>
</feature>
<comment type="caution">
    <text evidence="1">The sequence shown here is derived from an EMBL/GenBank/DDBJ whole genome shotgun (WGS) entry which is preliminary data.</text>
</comment>
<proteinExistence type="predicted"/>
<gene>
    <name evidence="1" type="ORF">BN2614_LOCUS3</name>
</gene>
<protein>
    <submittedName>
        <fullName evidence="1">Uncharacterized protein</fullName>
    </submittedName>
</protein>
<reference evidence="1 2" key="1">
    <citation type="submission" date="2018-10" db="EMBL/GenBank/DDBJ databases">
        <authorList>
            <person name="Ekblom R."/>
            <person name="Jareborg N."/>
        </authorList>
    </citation>
    <scope>NUCLEOTIDE SEQUENCE [LARGE SCALE GENOMIC DNA]</scope>
    <source>
        <tissue evidence="1">Muscle</tissue>
    </source>
</reference>
<evidence type="ECO:0000313" key="2">
    <source>
        <dbReference type="Proteomes" id="UP000269945"/>
    </source>
</evidence>
<keyword evidence="2" id="KW-1185">Reference proteome</keyword>
<accession>A0A9X9M3D7</accession>
<dbReference type="AlphaFoldDB" id="A0A9X9M3D7"/>
<evidence type="ECO:0000313" key="1">
    <source>
        <dbReference type="EMBL" id="VCX31006.1"/>
    </source>
</evidence>
<dbReference type="EMBL" id="CYRY02040004">
    <property type="protein sequence ID" value="VCX31006.1"/>
    <property type="molecule type" value="Genomic_DNA"/>
</dbReference>
<organism evidence="1 2">
    <name type="scientific">Gulo gulo</name>
    <name type="common">Wolverine</name>
    <name type="synonym">Gluton</name>
    <dbReference type="NCBI Taxonomy" id="48420"/>
    <lineage>
        <taxon>Eukaryota</taxon>
        <taxon>Metazoa</taxon>
        <taxon>Chordata</taxon>
        <taxon>Craniata</taxon>
        <taxon>Vertebrata</taxon>
        <taxon>Euteleostomi</taxon>
        <taxon>Mammalia</taxon>
        <taxon>Eutheria</taxon>
        <taxon>Laurasiatheria</taxon>
        <taxon>Carnivora</taxon>
        <taxon>Caniformia</taxon>
        <taxon>Musteloidea</taxon>
        <taxon>Mustelidae</taxon>
        <taxon>Guloninae</taxon>
        <taxon>Gulo</taxon>
    </lineage>
</organism>